<dbReference type="InterPro" id="IPR052982">
    <property type="entry name" value="SRP1/TIP1-like"/>
</dbReference>
<dbReference type="Proteomes" id="UP001149079">
    <property type="component" value="Unassembled WGS sequence"/>
</dbReference>
<feature type="compositionally biased region" description="Low complexity" evidence="2">
    <location>
        <begin position="124"/>
        <end position="202"/>
    </location>
</feature>
<evidence type="ECO:0000313" key="5">
    <source>
        <dbReference type="EMBL" id="KAJ5120547.1"/>
    </source>
</evidence>
<feature type="region of interest" description="Disordered" evidence="2">
    <location>
        <begin position="124"/>
        <end position="208"/>
    </location>
</feature>
<dbReference type="OrthoDB" id="2260257at2759"/>
<keyword evidence="1 3" id="KW-0732">Signal</keyword>
<gene>
    <name evidence="5" type="ORF">N7515_009935</name>
</gene>
<feature type="chain" id="PRO_5040841599" description="Yeast cell wall synthesis Kre9/Knh1-like N-terminal domain-containing protein" evidence="3">
    <location>
        <begin position="19"/>
        <end position="231"/>
    </location>
</feature>
<evidence type="ECO:0000313" key="6">
    <source>
        <dbReference type="Proteomes" id="UP001149079"/>
    </source>
</evidence>
<dbReference type="PANTHER" id="PTHR40633:SF5">
    <property type="entry name" value="ANCHORED PROTEIN, PUTATIVE (AFU_ORTHOLOGUE AFUA_8G04370)-RELATED"/>
    <property type="match status" value="1"/>
</dbReference>
<keyword evidence="6" id="KW-1185">Reference proteome</keyword>
<reference evidence="5" key="2">
    <citation type="journal article" date="2023" name="IMA Fungus">
        <title>Comparative genomic study of the Penicillium genus elucidates a diverse pangenome and 15 lateral gene transfer events.</title>
        <authorList>
            <person name="Petersen C."/>
            <person name="Sorensen T."/>
            <person name="Nielsen M.R."/>
            <person name="Sondergaard T.E."/>
            <person name="Sorensen J.L."/>
            <person name="Fitzpatrick D.A."/>
            <person name="Frisvad J.C."/>
            <person name="Nielsen K.L."/>
        </authorList>
    </citation>
    <scope>NUCLEOTIDE SEQUENCE</scope>
    <source>
        <strain evidence="5">IBT 22155</strain>
    </source>
</reference>
<dbReference type="PANTHER" id="PTHR40633">
    <property type="entry name" value="MATRIX PROTEIN, PUTATIVE (AFU_ORTHOLOGUE AFUA_8G05410)-RELATED"/>
    <property type="match status" value="1"/>
</dbReference>
<feature type="domain" description="Yeast cell wall synthesis Kre9/Knh1-like N-terminal" evidence="4">
    <location>
        <begin position="28"/>
        <end position="115"/>
    </location>
</feature>
<reference evidence="5" key="1">
    <citation type="submission" date="2022-11" db="EMBL/GenBank/DDBJ databases">
        <authorList>
            <person name="Petersen C."/>
        </authorList>
    </citation>
    <scope>NUCLEOTIDE SEQUENCE</scope>
    <source>
        <strain evidence="5">IBT 22155</strain>
    </source>
</reference>
<comment type="caution">
    <text evidence="5">The sequence shown here is derived from an EMBL/GenBank/DDBJ whole genome shotgun (WGS) entry which is preliminary data.</text>
</comment>
<dbReference type="RefSeq" id="XP_056517051.1">
    <property type="nucleotide sequence ID" value="XM_056670678.1"/>
</dbReference>
<dbReference type="InterPro" id="IPR018466">
    <property type="entry name" value="Kre9/Knh1-like_N"/>
</dbReference>
<evidence type="ECO:0000256" key="1">
    <source>
        <dbReference type="ARBA" id="ARBA00022729"/>
    </source>
</evidence>
<evidence type="ECO:0000259" key="4">
    <source>
        <dbReference type="Pfam" id="PF10342"/>
    </source>
</evidence>
<name>A0A9W9KUL8_9EURO</name>
<evidence type="ECO:0000256" key="2">
    <source>
        <dbReference type="SAM" id="MobiDB-lite"/>
    </source>
</evidence>
<dbReference type="AlphaFoldDB" id="A0A9W9KUL8"/>
<protein>
    <recommendedName>
        <fullName evidence="4">Yeast cell wall synthesis Kre9/Knh1-like N-terminal domain-containing protein</fullName>
    </recommendedName>
</protein>
<organism evidence="5 6">
    <name type="scientific">Penicillium bovifimosum</name>
    <dbReference type="NCBI Taxonomy" id="126998"/>
    <lineage>
        <taxon>Eukaryota</taxon>
        <taxon>Fungi</taxon>
        <taxon>Dikarya</taxon>
        <taxon>Ascomycota</taxon>
        <taxon>Pezizomycotina</taxon>
        <taxon>Eurotiomycetes</taxon>
        <taxon>Eurotiomycetidae</taxon>
        <taxon>Eurotiales</taxon>
        <taxon>Aspergillaceae</taxon>
        <taxon>Penicillium</taxon>
    </lineage>
</organism>
<dbReference type="EMBL" id="JAPQKL010000008">
    <property type="protein sequence ID" value="KAJ5120547.1"/>
    <property type="molecule type" value="Genomic_DNA"/>
</dbReference>
<dbReference type="GeneID" id="81409849"/>
<proteinExistence type="predicted"/>
<evidence type="ECO:0000256" key="3">
    <source>
        <dbReference type="SAM" id="SignalP"/>
    </source>
</evidence>
<accession>A0A9W9KUL8</accession>
<feature type="signal peptide" evidence="3">
    <location>
        <begin position="1"/>
        <end position="18"/>
    </location>
</feature>
<dbReference type="Pfam" id="PF10342">
    <property type="entry name" value="Kre9_KNH"/>
    <property type="match status" value="1"/>
</dbReference>
<sequence>MRFFTTIAVAVLAAVASADKYANPFNIPVTGYTFKVGQPTTLSWAPTTSGTVTLYLQWGAVTTAGSGITIASGLENDGSYTWHVPSDLAAQPDYTIEIVSDEDSDDYNFLHRFTVEGATVSAPSFTASSTTTSSTSTETSTSTTETTSTSVVSTTSSSTLTTATSTTTPASTPASTSVTETSTSAAESSPAASTSASATETAQDSVPTTNAGVAKRVSGGMLALVAGAFML</sequence>